<dbReference type="EMBL" id="CAFAAS010000011">
    <property type="protein sequence ID" value="CAB4809192.1"/>
    <property type="molecule type" value="Genomic_DNA"/>
</dbReference>
<keyword evidence="1" id="KW-1133">Transmembrane helix</keyword>
<keyword evidence="1" id="KW-0812">Transmembrane</keyword>
<organism evidence="2">
    <name type="scientific">freshwater metagenome</name>
    <dbReference type="NCBI Taxonomy" id="449393"/>
    <lineage>
        <taxon>unclassified sequences</taxon>
        <taxon>metagenomes</taxon>
        <taxon>ecological metagenomes</taxon>
    </lineage>
</organism>
<proteinExistence type="predicted"/>
<evidence type="ECO:0000313" key="2">
    <source>
        <dbReference type="EMBL" id="CAB4719553.1"/>
    </source>
</evidence>
<keyword evidence="1" id="KW-0472">Membrane</keyword>
<feature type="transmembrane region" description="Helical" evidence="1">
    <location>
        <begin position="50"/>
        <end position="73"/>
    </location>
</feature>
<dbReference type="EMBL" id="CAEZYE010000088">
    <property type="protein sequence ID" value="CAB4719553.1"/>
    <property type="molecule type" value="Genomic_DNA"/>
</dbReference>
<dbReference type="EMBL" id="CAFBRZ010000034">
    <property type="protein sequence ID" value="CAB5152039.1"/>
    <property type="molecule type" value="Genomic_DNA"/>
</dbReference>
<sequence length="156" mass="16651">MLDAVPINSLAVGIFAKTSPLDLNPMGGHFGDGEGESDFFFLGLRLATTFFFLATTFFFTTGLGVDVAFLVMVGLGDGAFVIVALGVGAFVAASAAGLIKTAIKASPINRLIALPLEFAYRKECSNNEPDNQDGKGFFIFPRFSDLLRSKRIGQED</sequence>
<name>A0A6J6RC76_9ZZZZ</name>
<reference evidence="2" key="1">
    <citation type="submission" date="2020-05" db="EMBL/GenBank/DDBJ databases">
        <authorList>
            <person name="Chiriac C."/>
            <person name="Salcher M."/>
            <person name="Ghai R."/>
            <person name="Kavagutti S V."/>
        </authorList>
    </citation>
    <scope>NUCLEOTIDE SEQUENCE</scope>
</reference>
<dbReference type="AlphaFoldDB" id="A0A6J6RC76"/>
<feature type="transmembrane region" description="Helical" evidence="1">
    <location>
        <begin position="79"/>
        <end position="99"/>
    </location>
</feature>
<gene>
    <name evidence="2" type="ORF">UFOPK2655_01230</name>
    <name evidence="3" type="ORF">UFOPK3077_01067</name>
    <name evidence="4" type="ORF">UFOPK4444_00718</name>
</gene>
<evidence type="ECO:0000313" key="4">
    <source>
        <dbReference type="EMBL" id="CAB5152039.1"/>
    </source>
</evidence>
<evidence type="ECO:0000313" key="3">
    <source>
        <dbReference type="EMBL" id="CAB4809192.1"/>
    </source>
</evidence>
<evidence type="ECO:0000256" key="1">
    <source>
        <dbReference type="SAM" id="Phobius"/>
    </source>
</evidence>
<accession>A0A6J6RC76</accession>
<protein>
    <submittedName>
        <fullName evidence="2">Unannotated protein</fullName>
    </submittedName>
</protein>